<dbReference type="AlphaFoldDB" id="A0AA43QVQ6"/>
<keyword evidence="3" id="KW-1185">Reference proteome</keyword>
<dbReference type="PANTHER" id="PTHR11750">
    <property type="entry name" value="PROTEIN N-TERMINAL AMIDASE"/>
    <property type="match status" value="1"/>
</dbReference>
<organism evidence="2 3">
    <name type="scientific">Ramalina farinacea</name>
    <dbReference type="NCBI Taxonomy" id="258253"/>
    <lineage>
        <taxon>Eukaryota</taxon>
        <taxon>Fungi</taxon>
        <taxon>Dikarya</taxon>
        <taxon>Ascomycota</taxon>
        <taxon>Pezizomycotina</taxon>
        <taxon>Lecanoromycetes</taxon>
        <taxon>OSLEUM clade</taxon>
        <taxon>Lecanoromycetidae</taxon>
        <taxon>Lecanorales</taxon>
        <taxon>Lecanorineae</taxon>
        <taxon>Ramalinaceae</taxon>
        <taxon>Ramalina</taxon>
    </lineage>
</organism>
<dbReference type="GO" id="GO:0070773">
    <property type="term" value="F:protein-N-terminal glutamine amidohydrolase activity"/>
    <property type="evidence" value="ECO:0007669"/>
    <property type="project" value="InterPro"/>
</dbReference>
<evidence type="ECO:0000313" key="3">
    <source>
        <dbReference type="Proteomes" id="UP001161017"/>
    </source>
</evidence>
<name>A0AA43QVQ6_9LECA</name>
<dbReference type="PANTHER" id="PTHR11750:SF26">
    <property type="entry name" value="PROTEIN N-TERMINAL AMIDASE"/>
    <property type="match status" value="1"/>
</dbReference>
<dbReference type="EMBL" id="JAPUFD010000015">
    <property type="protein sequence ID" value="MDI1491753.1"/>
    <property type="molecule type" value="Genomic_DNA"/>
</dbReference>
<evidence type="ECO:0000259" key="1">
    <source>
        <dbReference type="PROSITE" id="PS50263"/>
    </source>
</evidence>
<evidence type="ECO:0000313" key="2">
    <source>
        <dbReference type="EMBL" id="MDI1491753.1"/>
    </source>
</evidence>
<protein>
    <recommendedName>
        <fullName evidence="1">CN hydrolase domain-containing protein</fullName>
    </recommendedName>
</protein>
<gene>
    <name evidence="2" type="ORF">OHK93_002963</name>
</gene>
<sequence length="321" mass="35217">MKLAALQFDAKFGQVGINIACADAILAASPPKDVDLLVLPELAFTGYNHTPASIASLLEPTAKGVSTEWAISTAAKFDCLVTVGYPERCTDGPELLAYNSTVTVDQHGKVLAHYRKTHLYYTDESWAKEGPEKWLVTNLPFHKHADTEVKGQTVLKAAFGICMDLNPYQFTAPWDAYEFCTAAIEGQAQILVLSMAWLSSLPADELRELPLEPDHSTFSYWINRLMPFLGTDNEVIIICANRAGEEDGKNPCGQLEGGVRYAGTSWIGKISNGRVSVWGMLGRHEEGLLLADLEEPSRLNFRVAKPIVTTEEAVSQGDIQE</sequence>
<dbReference type="PROSITE" id="PS50263">
    <property type="entry name" value="CN_HYDROLASE"/>
    <property type="match status" value="1"/>
</dbReference>
<accession>A0AA43QVQ6</accession>
<dbReference type="InterPro" id="IPR039703">
    <property type="entry name" value="Nta1"/>
</dbReference>
<dbReference type="Proteomes" id="UP001161017">
    <property type="component" value="Unassembled WGS sequence"/>
</dbReference>
<dbReference type="GO" id="GO:0008418">
    <property type="term" value="F:protein-N-terminal asparagine amidohydrolase activity"/>
    <property type="evidence" value="ECO:0007669"/>
    <property type="project" value="InterPro"/>
</dbReference>
<proteinExistence type="predicted"/>
<dbReference type="SUPFAM" id="SSF56317">
    <property type="entry name" value="Carbon-nitrogen hydrolase"/>
    <property type="match status" value="1"/>
</dbReference>
<dbReference type="InterPro" id="IPR003010">
    <property type="entry name" value="C-N_Hydrolase"/>
</dbReference>
<dbReference type="Pfam" id="PF00795">
    <property type="entry name" value="CN_hydrolase"/>
    <property type="match status" value="1"/>
</dbReference>
<feature type="domain" description="CN hydrolase" evidence="1">
    <location>
        <begin position="1"/>
        <end position="295"/>
    </location>
</feature>
<dbReference type="GO" id="GO:0030163">
    <property type="term" value="P:protein catabolic process"/>
    <property type="evidence" value="ECO:0007669"/>
    <property type="project" value="TreeGrafter"/>
</dbReference>
<reference evidence="2" key="1">
    <citation type="journal article" date="2023" name="Genome Biol. Evol.">
        <title>First Whole Genome Sequence and Flow Cytometry Genome Size Data for the Lichen-Forming Fungus Ramalina farinacea (Ascomycota).</title>
        <authorList>
            <person name="Llewellyn T."/>
            <person name="Mian S."/>
            <person name="Hill R."/>
            <person name="Leitch I.J."/>
            <person name="Gaya E."/>
        </authorList>
    </citation>
    <scope>NUCLEOTIDE SEQUENCE</scope>
    <source>
        <strain evidence="2">LIQ254RAFAR</strain>
    </source>
</reference>
<dbReference type="InterPro" id="IPR036526">
    <property type="entry name" value="C-N_Hydrolase_sf"/>
</dbReference>
<comment type="caution">
    <text evidence="2">The sequence shown here is derived from an EMBL/GenBank/DDBJ whole genome shotgun (WGS) entry which is preliminary data.</text>
</comment>
<dbReference type="Gene3D" id="3.60.110.10">
    <property type="entry name" value="Carbon-nitrogen hydrolase"/>
    <property type="match status" value="1"/>
</dbReference>